<dbReference type="AlphaFoldDB" id="A0A2P8D070"/>
<dbReference type="SUPFAM" id="SSF109854">
    <property type="entry name" value="DinB/YfiT-like putative metalloenzymes"/>
    <property type="match status" value="1"/>
</dbReference>
<comment type="caution">
    <text evidence="1">The sequence shown here is derived from an EMBL/GenBank/DDBJ whole genome shotgun (WGS) entry which is preliminary data.</text>
</comment>
<sequence length="157" mass="18112">MTTSIIKRLLRRDLETLVKEIGLYKDENCIWLTDGQIANSAGNLCLHLVGNLNTYIGAVIGNTGYIRNRDREFSDREVPRSTLLRLVQDTITMTDAVLGDLNDSILQDEYPLQIWETKESHGYVLTHLCAHLNYHLGQVNYHRRLLDREDLRTFTPL</sequence>
<evidence type="ECO:0000313" key="1">
    <source>
        <dbReference type="EMBL" id="PSK90613.1"/>
    </source>
</evidence>
<accession>A0A2P8D070</accession>
<evidence type="ECO:0000313" key="2">
    <source>
        <dbReference type="Proteomes" id="UP000240572"/>
    </source>
</evidence>
<dbReference type="InterPro" id="IPR011466">
    <property type="entry name" value="DUF1572"/>
</dbReference>
<organism evidence="1 2">
    <name type="scientific">Taibaiella chishuiensis</name>
    <dbReference type="NCBI Taxonomy" id="1434707"/>
    <lineage>
        <taxon>Bacteria</taxon>
        <taxon>Pseudomonadati</taxon>
        <taxon>Bacteroidota</taxon>
        <taxon>Chitinophagia</taxon>
        <taxon>Chitinophagales</taxon>
        <taxon>Chitinophagaceae</taxon>
        <taxon>Taibaiella</taxon>
    </lineage>
</organism>
<proteinExistence type="predicted"/>
<keyword evidence="2" id="KW-1185">Reference proteome</keyword>
<dbReference type="Pfam" id="PF07609">
    <property type="entry name" value="DUF1572"/>
    <property type="match status" value="1"/>
</dbReference>
<reference evidence="1 2" key="1">
    <citation type="submission" date="2018-03" db="EMBL/GenBank/DDBJ databases">
        <title>Genomic Encyclopedia of Type Strains, Phase III (KMG-III): the genomes of soil and plant-associated and newly described type strains.</title>
        <authorList>
            <person name="Whitman W."/>
        </authorList>
    </citation>
    <scope>NUCLEOTIDE SEQUENCE [LARGE SCALE GENOMIC DNA]</scope>
    <source>
        <strain evidence="1 2">CGMCC 1.12700</strain>
    </source>
</reference>
<protein>
    <submittedName>
        <fullName evidence="1">Uncharacterized protein DUF1572</fullName>
    </submittedName>
</protein>
<dbReference type="Gene3D" id="1.20.120.450">
    <property type="entry name" value="dinb family like domain"/>
    <property type="match status" value="1"/>
</dbReference>
<gene>
    <name evidence="1" type="ORF">B0I18_10723</name>
</gene>
<dbReference type="Proteomes" id="UP000240572">
    <property type="component" value="Unassembled WGS sequence"/>
</dbReference>
<dbReference type="OrthoDB" id="893570at2"/>
<dbReference type="InterPro" id="IPR034660">
    <property type="entry name" value="DinB/YfiT-like"/>
</dbReference>
<name>A0A2P8D070_9BACT</name>
<dbReference type="RefSeq" id="WP_106523899.1">
    <property type="nucleotide sequence ID" value="NZ_PYGD01000007.1"/>
</dbReference>
<dbReference type="EMBL" id="PYGD01000007">
    <property type="protein sequence ID" value="PSK90613.1"/>
    <property type="molecule type" value="Genomic_DNA"/>
</dbReference>